<organism evidence="4 5">
    <name type="scientific">Blepharisma stoltei</name>
    <dbReference type="NCBI Taxonomy" id="1481888"/>
    <lineage>
        <taxon>Eukaryota</taxon>
        <taxon>Sar</taxon>
        <taxon>Alveolata</taxon>
        <taxon>Ciliophora</taxon>
        <taxon>Postciliodesmatophora</taxon>
        <taxon>Heterotrichea</taxon>
        <taxon>Heterotrichida</taxon>
        <taxon>Blepharismidae</taxon>
        <taxon>Blepharisma</taxon>
    </lineage>
</organism>
<evidence type="ECO:0000313" key="4">
    <source>
        <dbReference type="EMBL" id="CAG9326549.1"/>
    </source>
</evidence>
<dbReference type="SUPFAM" id="SSF53474">
    <property type="entry name" value="alpha/beta-Hydrolases"/>
    <property type="match status" value="1"/>
</dbReference>
<protein>
    <recommendedName>
        <fullName evidence="3">AB hydrolase-1 domain-containing protein</fullName>
    </recommendedName>
</protein>
<dbReference type="Pfam" id="PF00561">
    <property type="entry name" value="Abhydrolase_1"/>
    <property type="match status" value="1"/>
</dbReference>
<accession>A0AAU9JNI9</accession>
<evidence type="ECO:0000256" key="1">
    <source>
        <dbReference type="ARBA" id="ARBA00008645"/>
    </source>
</evidence>
<name>A0AAU9JNI9_9CILI</name>
<dbReference type="PANTHER" id="PTHR46118:SF4">
    <property type="entry name" value="PROTEIN ABHD11"/>
    <property type="match status" value="1"/>
</dbReference>
<sequence length="263" mass="30248">MQQHFFHFGTGDPIIWLHGFLGNGLNISGLARGIHGSHYLLDARNHGRSFHSLGMGYDLLAKDLFEFMDLHEIKYASIVGYSMGAKTAIYASGLQPWRFNKVVVIDAAPVDYTNILTSHYENLYSYLYFMKDLKLEGKHRKEYEEEIDKKFKNPIITSLISSNLRMNGANSFEWRVNVDYLIEGLKEIPKWEENDRSFDGPAMAIVGEKSRHTCEFPGIDVKDLYSKYLPELQIEVILGTGHYLYIEKSKEVQEALSDFLSKF</sequence>
<dbReference type="Gene3D" id="3.40.50.1820">
    <property type="entry name" value="alpha/beta hydrolase"/>
    <property type="match status" value="1"/>
</dbReference>
<keyword evidence="2" id="KW-0378">Hydrolase</keyword>
<comment type="similarity">
    <text evidence="1">Belongs to the AB hydrolase superfamily.</text>
</comment>
<reference evidence="4" key="1">
    <citation type="submission" date="2021-09" db="EMBL/GenBank/DDBJ databases">
        <authorList>
            <consortium name="AG Swart"/>
            <person name="Singh M."/>
            <person name="Singh A."/>
            <person name="Seah K."/>
            <person name="Emmerich C."/>
        </authorList>
    </citation>
    <scope>NUCLEOTIDE SEQUENCE</scope>
    <source>
        <strain evidence="4">ATCC30299</strain>
    </source>
</reference>
<dbReference type="AlphaFoldDB" id="A0AAU9JNI9"/>
<gene>
    <name evidence="4" type="ORF">BSTOLATCC_MIC40974</name>
</gene>
<dbReference type="GO" id="GO:0052689">
    <property type="term" value="F:carboxylic ester hydrolase activity"/>
    <property type="evidence" value="ECO:0007669"/>
    <property type="project" value="TreeGrafter"/>
</dbReference>
<comment type="caution">
    <text evidence="4">The sequence shown here is derived from an EMBL/GenBank/DDBJ whole genome shotgun (WGS) entry which is preliminary data.</text>
</comment>
<dbReference type="InterPro" id="IPR000073">
    <property type="entry name" value="AB_hydrolase_1"/>
</dbReference>
<proteinExistence type="inferred from homology"/>
<feature type="domain" description="AB hydrolase-1" evidence="3">
    <location>
        <begin position="13"/>
        <end position="248"/>
    </location>
</feature>
<evidence type="ECO:0000256" key="2">
    <source>
        <dbReference type="ARBA" id="ARBA00022801"/>
    </source>
</evidence>
<dbReference type="PANTHER" id="PTHR46118">
    <property type="entry name" value="PROTEIN ABHD11"/>
    <property type="match status" value="1"/>
</dbReference>
<evidence type="ECO:0000259" key="3">
    <source>
        <dbReference type="Pfam" id="PF00561"/>
    </source>
</evidence>
<evidence type="ECO:0000313" key="5">
    <source>
        <dbReference type="Proteomes" id="UP001162131"/>
    </source>
</evidence>
<dbReference type="InterPro" id="IPR029058">
    <property type="entry name" value="AB_hydrolase_fold"/>
</dbReference>
<dbReference type="Proteomes" id="UP001162131">
    <property type="component" value="Unassembled WGS sequence"/>
</dbReference>
<dbReference type="EMBL" id="CAJZBQ010000040">
    <property type="protein sequence ID" value="CAG9326549.1"/>
    <property type="molecule type" value="Genomic_DNA"/>
</dbReference>
<keyword evidence="5" id="KW-1185">Reference proteome</keyword>